<reference evidence="3" key="1">
    <citation type="journal article" date="2014" name="Genome Biol. Evol.">
        <title>Pangenome evidence for extensive interdomain horizontal transfer affecting lineage core and shell genes in uncultured planktonic thaumarchaeota and euryarchaeota.</title>
        <authorList>
            <person name="Deschamps P."/>
            <person name="Zivanovic Y."/>
            <person name="Moreira D."/>
            <person name="Rodriguez-Valera F."/>
            <person name="Lopez-Garcia P."/>
        </authorList>
    </citation>
    <scope>NUCLEOTIDE SEQUENCE</scope>
</reference>
<sequence>MIGVTGATGFIGSHLMNALGDIGFKIDLRNSTNEEVRTMIDGNNCNTIIHLANPTPSNFDENSGEIRGNARKLAERLVVITESMQTVHIIALSSIRVYPNGLRVFTSKSPLNPIDDYGRGKVEMEDIFTSSKHRVTALRCSSVQGVGQDGLPRGVVGVFAKQFHEKGVLSIMGDGLATKDLIHVENLVSLLVKLSSIHVPENDVFLPVGGGSSITVAKLAELFTTGTDCKTETIEPANYELSGSVDNSEIMSYVDWSPTRSVENMIDEALNAMRGVMQ</sequence>
<protein>
    <submittedName>
        <fullName evidence="3">Nucleoside-diphosphate-sugar epimerases</fullName>
    </submittedName>
</protein>
<dbReference type="InterPro" id="IPR001509">
    <property type="entry name" value="Epimerase_deHydtase"/>
</dbReference>
<dbReference type="Pfam" id="PF01370">
    <property type="entry name" value="Epimerase"/>
    <property type="match status" value="1"/>
</dbReference>
<dbReference type="SUPFAM" id="SSF51735">
    <property type="entry name" value="NAD(P)-binding Rossmann-fold domains"/>
    <property type="match status" value="1"/>
</dbReference>
<organism evidence="3">
    <name type="scientific">uncultured marine group II/III euryarchaeote AD1000_114_C07</name>
    <dbReference type="NCBI Taxonomy" id="1457719"/>
    <lineage>
        <taxon>Archaea</taxon>
        <taxon>Methanobacteriati</taxon>
        <taxon>Methanobacteriota</taxon>
        <taxon>environmental samples</taxon>
    </lineage>
</organism>
<dbReference type="EMBL" id="KF900333">
    <property type="protein sequence ID" value="AIE91296.1"/>
    <property type="molecule type" value="Genomic_DNA"/>
</dbReference>
<evidence type="ECO:0000313" key="3">
    <source>
        <dbReference type="EMBL" id="AIE91296.1"/>
    </source>
</evidence>
<accession>A0A075FP37</accession>
<evidence type="ECO:0000256" key="1">
    <source>
        <dbReference type="ARBA" id="ARBA00007637"/>
    </source>
</evidence>
<feature type="domain" description="NAD-dependent epimerase/dehydratase" evidence="2">
    <location>
        <begin position="4"/>
        <end position="194"/>
    </location>
</feature>
<proteinExistence type="inferred from homology"/>
<evidence type="ECO:0000259" key="2">
    <source>
        <dbReference type="Pfam" id="PF01370"/>
    </source>
</evidence>
<dbReference type="InterPro" id="IPR036291">
    <property type="entry name" value="NAD(P)-bd_dom_sf"/>
</dbReference>
<dbReference type="AlphaFoldDB" id="A0A075FP37"/>
<dbReference type="Gene3D" id="3.40.50.720">
    <property type="entry name" value="NAD(P)-binding Rossmann-like Domain"/>
    <property type="match status" value="1"/>
</dbReference>
<name>A0A075FP37_9EURY</name>
<dbReference type="PANTHER" id="PTHR43000">
    <property type="entry name" value="DTDP-D-GLUCOSE 4,6-DEHYDRATASE-RELATED"/>
    <property type="match status" value="1"/>
</dbReference>
<comment type="similarity">
    <text evidence="1">Belongs to the NAD(P)-dependent epimerase/dehydratase family.</text>
</comment>